<protein>
    <submittedName>
        <fullName evidence="2">Uncharacterized protein</fullName>
    </submittedName>
</protein>
<dbReference type="EMBL" id="CADEAL010004146">
    <property type="protein sequence ID" value="CAB1452844.1"/>
    <property type="molecule type" value="Genomic_DNA"/>
</dbReference>
<evidence type="ECO:0000256" key="1">
    <source>
        <dbReference type="SAM" id="MobiDB-lite"/>
    </source>
</evidence>
<dbReference type="AlphaFoldDB" id="A0A9N7VNM7"/>
<sequence length="213" mass="23384">MKAPALYKQARACGWRSKQGRTTYPVLRRLPAWTQPGMIRCDHSPARGWLWHRGVIGEGVPRPRLGLPWPWRSKSSPSAHACDSILNHTQLPLDKDGPVPTAREILTQPQLERTAGLSGPGSSSPSVSWEAINNSLKSKSELLRLISGLELASMGPRGLSWRETEQAPFHHAEEDLQVKERLQNPEAAPELLSCASRAPVCLNGEALLAVVDS</sequence>
<feature type="region of interest" description="Disordered" evidence="1">
    <location>
        <begin position="107"/>
        <end position="128"/>
    </location>
</feature>
<gene>
    <name evidence="2" type="ORF">PLEPLA_LOCUS40594</name>
</gene>
<evidence type="ECO:0000313" key="2">
    <source>
        <dbReference type="EMBL" id="CAB1452844.1"/>
    </source>
</evidence>
<organism evidence="2 3">
    <name type="scientific">Pleuronectes platessa</name>
    <name type="common">European plaice</name>
    <dbReference type="NCBI Taxonomy" id="8262"/>
    <lineage>
        <taxon>Eukaryota</taxon>
        <taxon>Metazoa</taxon>
        <taxon>Chordata</taxon>
        <taxon>Craniata</taxon>
        <taxon>Vertebrata</taxon>
        <taxon>Euteleostomi</taxon>
        <taxon>Actinopterygii</taxon>
        <taxon>Neopterygii</taxon>
        <taxon>Teleostei</taxon>
        <taxon>Neoteleostei</taxon>
        <taxon>Acanthomorphata</taxon>
        <taxon>Carangaria</taxon>
        <taxon>Pleuronectiformes</taxon>
        <taxon>Pleuronectoidei</taxon>
        <taxon>Pleuronectidae</taxon>
        <taxon>Pleuronectes</taxon>
    </lineage>
</organism>
<name>A0A9N7VNM7_PLEPL</name>
<reference evidence="2" key="1">
    <citation type="submission" date="2020-03" db="EMBL/GenBank/DDBJ databases">
        <authorList>
            <person name="Weist P."/>
        </authorList>
    </citation>
    <scope>NUCLEOTIDE SEQUENCE</scope>
</reference>
<dbReference type="Proteomes" id="UP001153269">
    <property type="component" value="Unassembled WGS sequence"/>
</dbReference>
<proteinExistence type="predicted"/>
<accession>A0A9N7VNM7</accession>
<comment type="caution">
    <text evidence="2">The sequence shown here is derived from an EMBL/GenBank/DDBJ whole genome shotgun (WGS) entry which is preliminary data.</text>
</comment>
<keyword evidence="3" id="KW-1185">Reference proteome</keyword>
<evidence type="ECO:0000313" key="3">
    <source>
        <dbReference type="Proteomes" id="UP001153269"/>
    </source>
</evidence>